<evidence type="ECO:0000313" key="6">
    <source>
        <dbReference type="Proteomes" id="UP000542342"/>
    </source>
</evidence>
<dbReference type="Proteomes" id="UP000542342">
    <property type="component" value="Unassembled WGS sequence"/>
</dbReference>
<feature type="domain" description="Tyrosine-protein phosphatase" evidence="3">
    <location>
        <begin position="85"/>
        <end position="143"/>
    </location>
</feature>
<dbReference type="InterPro" id="IPR029021">
    <property type="entry name" value="Prot-tyrosine_phosphatase-like"/>
</dbReference>
<dbReference type="PROSITE" id="PS50055">
    <property type="entry name" value="TYR_PHOSPHATASE_PTP"/>
    <property type="match status" value="1"/>
</dbReference>
<reference evidence="5 6" key="1">
    <citation type="submission" date="2020-07" db="EMBL/GenBank/DDBJ databases">
        <title>Thermogemmata thermophila gen. nov., sp. nov., a novel moderate thermophilic planctomycete from a Kamchatka hot spring.</title>
        <authorList>
            <person name="Elcheninov A.G."/>
            <person name="Podosokorskaya O.A."/>
            <person name="Kovaleva O.L."/>
            <person name="Novikov A."/>
            <person name="Bonch-Osmolovskaya E.A."/>
            <person name="Toshchakov S.V."/>
            <person name="Kublanov I.V."/>
        </authorList>
    </citation>
    <scope>NUCLEOTIDE SEQUENCE [LARGE SCALE GENOMIC DNA]</scope>
    <source>
        <strain evidence="5 6">2918</strain>
    </source>
</reference>
<dbReference type="Pfam" id="PF22741">
    <property type="entry name" value="PTP-NADK"/>
    <property type="match status" value="1"/>
</dbReference>
<dbReference type="GO" id="GO:0004725">
    <property type="term" value="F:protein tyrosine phosphatase activity"/>
    <property type="evidence" value="ECO:0007669"/>
    <property type="project" value="InterPro"/>
</dbReference>
<comment type="caution">
    <text evidence="5">The sequence shown here is derived from an EMBL/GenBank/DDBJ whole genome shotgun (WGS) entry which is preliminary data.</text>
</comment>
<dbReference type="InterPro" id="IPR055214">
    <property type="entry name" value="PTP-NADK"/>
</dbReference>
<dbReference type="PANTHER" id="PTHR31126:SF72">
    <property type="entry name" value="DUAL SPECIFICITY PROTEIN PHOSPHATASE TPBA"/>
    <property type="match status" value="1"/>
</dbReference>
<dbReference type="Gene3D" id="3.90.190.10">
    <property type="entry name" value="Protein tyrosine phosphatase superfamily"/>
    <property type="match status" value="1"/>
</dbReference>
<keyword evidence="6" id="KW-1185">Reference proteome</keyword>
<proteinExistence type="inferred from homology"/>
<dbReference type="InterPro" id="IPR000242">
    <property type="entry name" value="PTP_cat"/>
</dbReference>
<gene>
    <name evidence="5" type="ORF">H0921_07145</name>
</gene>
<evidence type="ECO:0000256" key="1">
    <source>
        <dbReference type="ARBA" id="ARBA00009580"/>
    </source>
</evidence>
<dbReference type="InterPro" id="IPR000387">
    <property type="entry name" value="Tyr_Pase_dom"/>
</dbReference>
<dbReference type="AlphaFoldDB" id="A0A7V8VDA2"/>
<comment type="similarity">
    <text evidence="1">Belongs to the protein-tyrosine phosphatase family.</text>
</comment>
<organism evidence="5 6">
    <name type="scientific">Thermogemmata fonticola</name>
    <dbReference type="NCBI Taxonomy" id="2755323"/>
    <lineage>
        <taxon>Bacteria</taxon>
        <taxon>Pseudomonadati</taxon>
        <taxon>Planctomycetota</taxon>
        <taxon>Planctomycetia</taxon>
        <taxon>Gemmatales</taxon>
        <taxon>Gemmataceae</taxon>
        <taxon>Thermogemmata</taxon>
    </lineage>
</organism>
<dbReference type="RefSeq" id="WP_194537359.1">
    <property type="nucleotide sequence ID" value="NZ_JACEFB010000003.1"/>
</dbReference>
<accession>A0A7V8VDA2</accession>
<feature type="region of interest" description="Disordered" evidence="2">
    <location>
        <begin position="185"/>
        <end position="207"/>
    </location>
</feature>
<protein>
    <submittedName>
        <fullName evidence="5">Dual specificity protein phosphatase family protein</fullName>
    </submittedName>
</protein>
<dbReference type="PROSITE" id="PS50056">
    <property type="entry name" value="TYR_PHOSPHATASE_2"/>
    <property type="match status" value="1"/>
</dbReference>
<name>A0A7V8VDA2_9BACT</name>
<dbReference type="CDD" id="cd14529">
    <property type="entry name" value="TpbA-like"/>
    <property type="match status" value="1"/>
</dbReference>
<dbReference type="PROSITE" id="PS00383">
    <property type="entry name" value="TYR_PHOSPHATASE_1"/>
    <property type="match status" value="1"/>
</dbReference>
<dbReference type="SUPFAM" id="SSF52799">
    <property type="entry name" value="(Phosphotyrosine protein) phosphatases II"/>
    <property type="match status" value="1"/>
</dbReference>
<evidence type="ECO:0000313" key="5">
    <source>
        <dbReference type="EMBL" id="MBA2225934.1"/>
    </source>
</evidence>
<feature type="domain" description="Tyrosine specific protein phosphatases" evidence="4">
    <location>
        <begin position="112"/>
        <end position="161"/>
    </location>
</feature>
<dbReference type="EMBL" id="JACEFB010000003">
    <property type="protein sequence ID" value="MBA2225934.1"/>
    <property type="molecule type" value="Genomic_DNA"/>
</dbReference>
<sequence length="207" mass="23910">MKVQTMLALGVLLVIAAGPVAFYRHRELHERNFRVVADGILYRSGQLTPAGLDRIIRERGIRTVVSLRKNHERSDGWEEAFCSERGVRHVRIVPRVWAADEEGDIPAEQAVRQFLEVMDHPENYPVLVHCFAGIHRTGTMVAIFRMEYQGWTLEQALAEMHHCGFEPEEMEQDLAAYLRSYTPRRRQQTAPPELLQETSLLRANPRR</sequence>
<dbReference type="InterPro" id="IPR016130">
    <property type="entry name" value="Tyr_Pase_AS"/>
</dbReference>
<evidence type="ECO:0000259" key="4">
    <source>
        <dbReference type="PROSITE" id="PS50056"/>
    </source>
</evidence>
<dbReference type="PANTHER" id="PTHR31126">
    <property type="entry name" value="TYROSINE-PROTEIN PHOSPHATASE"/>
    <property type="match status" value="1"/>
</dbReference>
<evidence type="ECO:0000256" key="2">
    <source>
        <dbReference type="SAM" id="MobiDB-lite"/>
    </source>
</evidence>
<evidence type="ECO:0000259" key="3">
    <source>
        <dbReference type="PROSITE" id="PS50055"/>
    </source>
</evidence>